<dbReference type="AlphaFoldDB" id="A0A8C4NFS1"/>
<organism evidence="8 9">
    <name type="scientific">Eptatretus burgeri</name>
    <name type="common">Inshore hagfish</name>
    <dbReference type="NCBI Taxonomy" id="7764"/>
    <lineage>
        <taxon>Eukaryota</taxon>
        <taxon>Metazoa</taxon>
        <taxon>Chordata</taxon>
        <taxon>Craniata</taxon>
        <taxon>Vertebrata</taxon>
        <taxon>Cyclostomata</taxon>
        <taxon>Myxini</taxon>
        <taxon>Myxiniformes</taxon>
        <taxon>Myxinidae</taxon>
        <taxon>Eptatretinae</taxon>
        <taxon>Eptatretus</taxon>
    </lineage>
</organism>
<gene>
    <name evidence="6" type="primary">EIF3J</name>
    <name evidence="6" type="synonym">EIF3S1</name>
</gene>
<evidence type="ECO:0000313" key="9">
    <source>
        <dbReference type="Proteomes" id="UP000694388"/>
    </source>
</evidence>
<keyword evidence="1 6" id="KW-0963">Cytoplasm</keyword>
<proteinExistence type="inferred from homology"/>
<reference evidence="8" key="2">
    <citation type="submission" date="2025-09" db="UniProtKB">
        <authorList>
            <consortium name="Ensembl"/>
        </authorList>
    </citation>
    <scope>IDENTIFICATION</scope>
</reference>
<dbReference type="GO" id="GO:0016282">
    <property type="term" value="C:eukaryotic 43S preinitiation complex"/>
    <property type="evidence" value="ECO:0007669"/>
    <property type="project" value="UniProtKB-UniRule"/>
</dbReference>
<dbReference type="GO" id="GO:0001732">
    <property type="term" value="P:formation of cytoplasmic translation initiation complex"/>
    <property type="evidence" value="ECO:0007669"/>
    <property type="project" value="UniProtKB-UniRule"/>
</dbReference>
<dbReference type="InterPro" id="IPR013906">
    <property type="entry name" value="eIF3j"/>
</dbReference>
<dbReference type="InterPro" id="IPR023194">
    <property type="entry name" value="eIF3-like_dom_sf"/>
</dbReference>
<keyword evidence="4" id="KW-0175">Coiled coil</keyword>
<dbReference type="FunFam" id="1.10.246.60:FF:000001">
    <property type="entry name" value="Eukaryotic translation initiation factor 3 subunit J"/>
    <property type="match status" value="1"/>
</dbReference>
<dbReference type="GO" id="GO:0033290">
    <property type="term" value="C:eukaryotic 48S preinitiation complex"/>
    <property type="evidence" value="ECO:0007669"/>
    <property type="project" value="UniProtKB-UniRule"/>
</dbReference>
<sequence>MADHAMWGEKHNKTLSRSFSQFLPKECGSHVISVLLKFSCTFISDMEGFEPEVKEIVTLPQHGDRWEGEDEQQDVKDNWDDEEEETKIEPTIVPNKPTEKKKGKLKVKIEEKTKVEQLQPEDALAEKLRLQKLQEEADLHVACETSGEREAIVSIDMQHPETRNEFIEFENALRKKITLFEKSPHYVSLLESLFRDVCISLDVDNLKKVTSTLNVLCNEKQKADKEKKLKSKKKKTNMPGGGGFKVSLKNDFDSYGVVDDSYREYDDFM</sequence>
<dbReference type="HAMAP" id="MF_03009">
    <property type="entry name" value="eIF3j"/>
    <property type="match status" value="1"/>
</dbReference>
<dbReference type="Ensembl" id="ENSEBUT00000002192.1">
    <property type="protein sequence ID" value="ENSEBUP00000001853.1"/>
    <property type="gene ID" value="ENSEBUG00000001522.1"/>
</dbReference>
<comment type="similarity">
    <text evidence="6">Belongs to the eIF-3 subunit J family.</text>
</comment>
<evidence type="ECO:0000256" key="2">
    <source>
        <dbReference type="ARBA" id="ARBA00022540"/>
    </source>
</evidence>
<dbReference type="GO" id="GO:0003743">
    <property type="term" value="F:translation initiation factor activity"/>
    <property type="evidence" value="ECO:0007669"/>
    <property type="project" value="UniProtKB-UniRule"/>
</dbReference>
<evidence type="ECO:0000256" key="1">
    <source>
        <dbReference type="ARBA" id="ARBA00022490"/>
    </source>
</evidence>
<dbReference type="Pfam" id="PF08597">
    <property type="entry name" value="eIF3_subunit"/>
    <property type="match status" value="1"/>
</dbReference>
<feature type="region of interest" description="Disordered" evidence="7">
    <location>
        <begin position="62"/>
        <end position="87"/>
    </location>
</feature>
<accession>A0A8C4NFS1</accession>
<keyword evidence="9" id="KW-1185">Reference proteome</keyword>
<evidence type="ECO:0000256" key="4">
    <source>
        <dbReference type="ARBA" id="ARBA00023054"/>
    </source>
</evidence>
<dbReference type="Proteomes" id="UP000694388">
    <property type="component" value="Unplaced"/>
</dbReference>
<evidence type="ECO:0000313" key="8">
    <source>
        <dbReference type="Ensembl" id="ENSEBUP00000001853.1"/>
    </source>
</evidence>
<evidence type="ECO:0000256" key="7">
    <source>
        <dbReference type="SAM" id="MobiDB-lite"/>
    </source>
</evidence>
<dbReference type="PANTHER" id="PTHR21681">
    <property type="entry name" value="EUKARYOTIC TRANSLATION INITIATION FACTOR 3 SUBUNIT J"/>
    <property type="match status" value="1"/>
</dbReference>
<keyword evidence="2 6" id="KW-0396">Initiation factor</keyword>
<comment type="subcellular location">
    <subcellularLocation>
        <location evidence="6">Cytoplasm</location>
    </subcellularLocation>
</comment>
<dbReference type="Gene3D" id="1.10.246.60">
    <property type="entry name" value="Eukaryotic translation initiation factor 3 like domains"/>
    <property type="match status" value="1"/>
</dbReference>
<protein>
    <recommendedName>
        <fullName evidence="6">Eukaryotic translation initiation factor 3 subunit J</fullName>
        <shortName evidence="6">eIF3j</shortName>
    </recommendedName>
    <alternativeName>
        <fullName evidence="6">Eukaryotic translation initiation factor 3 subunit 1</fullName>
    </alternativeName>
    <alternativeName>
        <fullName evidence="6">eIF-3-alpha</fullName>
    </alternativeName>
    <alternativeName>
        <fullName evidence="6">eIF3 p35</fullName>
    </alternativeName>
</protein>
<reference evidence="8" key="1">
    <citation type="submission" date="2025-08" db="UniProtKB">
        <authorList>
            <consortium name="Ensembl"/>
        </authorList>
    </citation>
    <scope>IDENTIFICATION</scope>
</reference>
<dbReference type="GeneTree" id="ENSGT00390000018400"/>
<evidence type="ECO:0000256" key="6">
    <source>
        <dbReference type="HAMAP-Rule" id="MF_03009"/>
    </source>
</evidence>
<comment type="subunit">
    <text evidence="5">Component of the eukaryotic translation initiation factor 3 (eIF-3) complex, which is composed of 13 subunits: EIF3A, EIF3B, EIF3C, EIF3D, EIF3E, EIF3F, EIF3G, EIF3H, EIF3I, EIF3J, EIF3K, EIF3L and EIF3M. The eIF-3 complex appears to include 3 stable modules: module A is composed of EIF3A, EIF3B, EIF3G and EIF3I; module B is composed of EIF3F, EIF3H, and EIF3M; and module C is composed of EIF3C, EIF3D, EIF3E, EIF3K and EIF3L. EIF3C of module C binds EIF3B of module A and EIF3H of module B, thereby linking the three modules. EIF3J is a labile subunit that binds to the eIF-3 complex via EIF3B. The eIF-3 complex interacts with RPS6KB1 under conditions of nutrient depletion. Mitogenic stimulation leads to binding and activation of a complex composed of MTOR and RPTOR, leading to phosphorylation and release of RPS6KB1 and binding of EIF4B to eIF-3.</text>
</comment>
<name>A0A8C4NFS1_EPTBU</name>
<evidence type="ECO:0000256" key="5">
    <source>
        <dbReference type="ARBA" id="ARBA00065260"/>
    </source>
</evidence>
<dbReference type="GO" id="GO:0005852">
    <property type="term" value="C:eukaryotic translation initiation factor 3 complex"/>
    <property type="evidence" value="ECO:0007669"/>
    <property type="project" value="UniProtKB-UniRule"/>
</dbReference>
<evidence type="ECO:0000256" key="3">
    <source>
        <dbReference type="ARBA" id="ARBA00022917"/>
    </source>
</evidence>
<keyword evidence="3 6" id="KW-0648">Protein biosynthesis</keyword>
<dbReference type="PANTHER" id="PTHR21681:SF0">
    <property type="entry name" value="EUKARYOTIC TRANSLATION INITIATION FACTOR 3 SUBUNIT J"/>
    <property type="match status" value="1"/>
</dbReference>
<comment type="function">
    <text evidence="6">Component of the eukaryotic translation initiation factor 3 (eIF-3) complex, which is involved in protein synthesis of a specialized repertoire of mRNAs and, together with other initiation factors, stimulates binding of mRNA and methionyl-tRNAi to the 40S ribosome. The eIF-3 complex specifically targets and initiates translation of a subset of mRNAs involved in cell proliferation.</text>
</comment>